<evidence type="ECO:0000259" key="4">
    <source>
        <dbReference type="PROSITE" id="PS50041"/>
    </source>
</evidence>
<dbReference type="PROSITE" id="PS00615">
    <property type="entry name" value="C_TYPE_LECTIN_1"/>
    <property type="match status" value="1"/>
</dbReference>
<dbReference type="InterPro" id="IPR001304">
    <property type="entry name" value="C-type_lectin-like"/>
</dbReference>
<evidence type="ECO:0000256" key="3">
    <source>
        <dbReference type="SAM" id="SignalP"/>
    </source>
</evidence>
<evidence type="ECO:0000256" key="1">
    <source>
        <dbReference type="ARBA" id="ARBA00023157"/>
    </source>
</evidence>
<dbReference type="PANTHER" id="PTHR22802:SF465">
    <property type="entry name" value="AT17652P-RELATED"/>
    <property type="match status" value="1"/>
</dbReference>
<dbReference type="CDD" id="cd00037">
    <property type="entry name" value="CLECT"/>
    <property type="match status" value="1"/>
</dbReference>
<evidence type="ECO:0000256" key="2">
    <source>
        <dbReference type="SAM" id="Coils"/>
    </source>
</evidence>
<name>A0A8S1D856_9INSE</name>
<dbReference type="InterPro" id="IPR051004">
    <property type="entry name" value="DC-SIGN_domain-containing"/>
</dbReference>
<dbReference type="SUPFAM" id="SSF56436">
    <property type="entry name" value="C-type lectin-like"/>
    <property type="match status" value="1"/>
</dbReference>
<sequence>MDLTILILLTLATQSFAANNQVQNQSTSSCGSVVALSEELCDKKVQLNKLLCENQIKAQRESEEQQKQICEQRIQQVNQQCRDNATKSATYEKTVSASVSRELQSLHPGSKYFISTEKLSWHFAVKFCKSNGMELASIETEAENRALLRTISQQYYYWISGTILGSNNRKFYWAGTGQDIEGFKFFSRGEPNNQGGNENCLNFKPSGGSHIWNDSPCESPIRFICELELN</sequence>
<dbReference type="EMBL" id="CADEPI010000093">
    <property type="protein sequence ID" value="CAB3374099.1"/>
    <property type="molecule type" value="Genomic_DNA"/>
</dbReference>
<keyword evidence="3" id="KW-0732">Signal</keyword>
<dbReference type="Proteomes" id="UP000494165">
    <property type="component" value="Unassembled WGS sequence"/>
</dbReference>
<proteinExistence type="predicted"/>
<evidence type="ECO:0000313" key="5">
    <source>
        <dbReference type="EMBL" id="CAB3374099.1"/>
    </source>
</evidence>
<dbReference type="Pfam" id="PF00059">
    <property type="entry name" value="Lectin_C"/>
    <property type="match status" value="1"/>
</dbReference>
<dbReference type="InterPro" id="IPR016186">
    <property type="entry name" value="C-type_lectin-like/link_sf"/>
</dbReference>
<dbReference type="SMART" id="SM00034">
    <property type="entry name" value="CLECT"/>
    <property type="match status" value="1"/>
</dbReference>
<protein>
    <recommendedName>
        <fullName evidence="4">C-type lectin domain-containing protein</fullName>
    </recommendedName>
</protein>
<feature type="chain" id="PRO_5035718974" description="C-type lectin domain-containing protein" evidence="3">
    <location>
        <begin position="18"/>
        <end position="230"/>
    </location>
</feature>
<dbReference type="InterPro" id="IPR018378">
    <property type="entry name" value="C-type_lectin_CS"/>
</dbReference>
<feature type="domain" description="C-type lectin" evidence="4">
    <location>
        <begin position="107"/>
        <end position="226"/>
    </location>
</feature>
<accession>A0A8S1D856</accession>
<evidence type="ECO:0000313" key="6">
    <source>
        <dbReference type="Proteomes" id="UP000494165"/>
    </source>
</evidence>
<keyword evidence="2" id="KW-0175">Coiled coil</keyword>
<dbReference type="OrthoDB" id="6340082at2759"/>
<comment type="caution">
    <text evidence="5">The sequence shown here is derived from an EMBL/GenBank/DDBJ whole genome shotgun (WGS) entry which is preliminary data.</text>
</comment>
<dbReference type="PANTHER" id="PTHR22802">
    <property type="entry name" value="C-TYPE LECTIN SUPERFAMILY MEMBER"/>
    <property type="match status" value="1"/>
</dbReference>
<organism evidence="5 6">
    <name type="scientific">Cloeon dipterum</name>
    <dbReference type="NCBI Taxonomy" id="197152"/>
    <lineage>
        <taxon>Eukaryota</taxon>
        <taxon>Metazoa</taxon>
        <taxon>Ecdysozoa</taxon>
        <taxon>Arthropoda</taxon>
        <taxon>Hexapoda</taxon>
        <taxon>Insecta</taxon>
        <taxon>Pterygota</taxon>
        <taxon>Palaeoptera</taxon>
        <taxon>Ephemeroptera</taxon>
        <taxon>Pisciforma</taxon>
        <taxon>Baetidae</taxon>
        <taxon>Cloeon</taxon>
    </lineage>
</organism>
<feature type="signal peptide" evidence="3">
    <location>
        <begin position="1"/>
        <end position="17"/>
    </location>
</feature>
<keyword evidence="1" id="KW-1015">Disulfide bond</keyword>
<gene>
    <name evidence="5" type="ORF">CLODIP_2_CD13819</name>
</gene>
<keyword evidence="6" id="KW-1185">Reference proteome</keyword>
<dbReference type="PROSITE" id="PS50041">
    <property type="entry name" value="C_TYPE_LECTIN_2"/>
    <property type="match status" value="1"/>
</dbReference>
<dbReference type="AlphaFoldDB" id="A0A8S1D856"/>
<feature type="coiled-coil region" evidence="2">
    <location>
        <begin position="53"/>
        <end position="80"/>
    </location>
</feature>
<dbReference type="InterPro" id="IPR016187">
    <property type="entry name" value="CTDL_fold"/>
</dbReference>
<dbReference type="Gene3D" id="3.10.100.10">
    <property type="entry name" value="Mannose-Binding Protein A, subunit A"/>
    <property type="match status" value="1"/>
</dbReference>
<reference evidence="5 6" key="1">
    <citation type="submission" date="2020-04" db="EMBL/GenBank/DDBJ databases">
        <authorList>
            <person name="Alioto T."/>
            <person name="Alioto T."/>
            <person name="Gomez Garrido J."/>
        </authorList>
    </citation>
    <scope>NUCLEOTIDE SEQUENCE [LARGE SCALE GENOMIC DNA]</scope>
</reference>